<evidence type="ECO:0000313" key="1">
    <source>
        <dbReference type="EMBL" id="CEO96660.1"/>
    </source>
</evidence>
<geneLocation type="mitochondrion" evidence="2"/>
<reference evidence="2 4" key="2">
    <citation type="submission" date="2018-03" db="EMBL/GenBank/DDBJ databases">
        <authorList>
            <person name="Fogelqvist J."/>
        </authorList>
    </citation>
    <scope>NUCLEOTIDE SEQUENCE [LARGE SCALE GENOMIC DNA]</scope>
</reference>
<dbReference type="EMBL" id="CDSF01000076">
    <property type="protein sequence ID" value="CEO96660.1"/>
    <property type="molecule type" value="Genomic_DNA"/>
</dbReference>
<reference evidence="1 3" key="1">
    <citation type="submission" date="2015-02" db="EMBL/GenBank/DDBJ databases">
        <authorList>
            <person name="Chooi Y.-H."/>
        </authorList>
    </citation>
    <scope>NUCLEOTIDE SEQUENCE [LARGE SCALE GENOMIC DNA]</scope>
    <source>
        <strain evidence="1">E3</strain>
    </source>
</reference>
<organism evidence="1 3">
    <name type="scientific">Plasmodiophora brassicae</name>
    <name type="common">Clubroot disease agent</name>
    <dbReference type="NCBI Taxonomy" id="37360"/>
    <lineage>
        <taxon>Eukaryota</taxon>
        <taxon>Sar</taxon>
        <taxon>Rhizaria</taxon>
        <taxon>Endomyxa</taxon>
        <taxon>Phytomyxea</taxon>
        <taxon>Plasmodiophorida</taxon>
        <taxon>Plasmodiophoridae</taxon>
        <taxon>Plasmodiophora</taxon>
    </lineage>
</organism>
<evidence type="ECO:0000313" key="2">
    <source>
        <dbReference type="EMBL" id="SPQ95325.1"/>
    </source>
</evidence>
<dbReference type="EMBL" id="OVEO01000004">
    <property type="protein sequence ID" value="SPQ95325.1"/>
    <property type="molecule type" value="Genomic_DNA"/>
</dbReference>
<keyword evidence="3" id="KW-1185">Reference proteome</keyword>
<dbReference type="SUPFAM" id="SSF81383">
    <property type="entry name" value="F-box domain"/>
    <property type="match status" value="1"/>
</dbReference>
<protein>
    <recommendedName>
        <fullName evidence="5">F-box domain-containing protein</fullName>
    </recommendedName>
</protein>
<dbReference type="Proteomes" id="UP000290189">
    <property type="component" value="Unassembled WGS sequence"/>
</dbReference>
<accession>A0A0G4INB4</accession>
<name>A0A0G4INB4_PLABS</name>
<dbReference type="Proteomes" id="UP000039324">
    <property type="component" value="Unassembled WGS sequence"/>
</dbReference>
<evidence type="ECO:0008006" key="5">
    <source>
        <dbReference type="Google" id="ProtNLM"/>
    </source>
</evidence>
<dbReference type="AlphaFoldDB" id="A0A0G4INB4"/>
<proteinExistence type="predicted"/>
<dbReference type="InterPro" id="IPR036047">
    <property type="entry name" value="F-box-like_dom_sf"/>
</dbReference>
<sequence length="373" mass="41880">MWGLGPDCVVVVMQCLDPVSLVRVAGVSRLLREVVAGNGDALWRRFVDDRRVRPSLPVFIAQPLTRRPEFMFVKRGDTGRIFDDLGLDDCKRRWVKESIEHGDNPNLVRLLLSGCLSVWAVKHATASQLRSLDYIFLDQDDIVVDVIDLHRRQRRILDDILRLLDASYSAAMLALVLRTIGIAGVRHLLLEGVISFVDLVHAKLSTGHSGYRGGLVNLRSARLCQLVSAGRATLQQIARLSIWTAMRLRSDFLWQYIMRGDIDLETASRLPLAITNALESPRLYDVVSTGQVRLSRVLTLPAWAIYQTNLVLLWDAYLLNADAITSLECDMDKQSRLRDPAVFDAIKRRRVTAQHALAVPPMDSRAVPAVCAE</sequence>
<keyword evidence="2" id="KW-0496">Mitochondrion</keyword>
<evidence type="ECO:0000313" key="3">
    <source>
        <dbReference type="Proteomes" id="UP000039324"/>
    </source>
</evidence>
<evidence type="ECO:0000313" key="4">
    <source>
        <dbReference type="Proteomes" id="UP000290189"/>
    </source>
</evidence>
<gene>
    <name evidence="1" type="ORF">PBRA_005264</name>
    <name evidence="2" type="ORF">PLBR_LOCUS2540</name>
</gene>